<dbReference type="SUPFAM" id="SSF46785">
    <property type="entry name" value="Winged helix' DNA-binding domain"/>
    <property type="match status" value="1"/>
</dbReference>
<dbReference type="InterPro" id="IPR036390">
    <property type="entry name" value="WH_DNA-bd_sf"/>
</dbReference>
<keyword evidence="3" id="KW-0804">Transcription</keyword>
<evidence type="ECO:0000313" key="5">
    <source>
        <dbReference type="EMBL" id="AQP47058.1"/>
    </source>
</evidence>
<dbReference type="PANTHER" id="PTHR43537">
    <property type="entry name" value="TRANSCRIPTIONAL REGULATOR, GNTR FAMILY"/>
    <property type="match status" value="1"/>
</dbReference>
<dbReference type="SMART" id="SM00895">
    <property type="entry name" value="FCD"/>
    <property type="match status" value="1"/>
</dbReference>
<keyword evidence="6" id="KW-1185">Reference proteome</keyword>
<dbReference type="RefSeq" id="WP_077685379.1">
    <property type="nucleotide sequence ID" value="NZ_CP019606.1"/>
</dbReference>
<dbReference type="Pfam" id="PF00392">
    <property type="entry name" value="GntR"/>
    <property type="match status" value="1"/>
</dbReference>
<evidence type="ECO:0000259" key="4">
    <source>
        <dbReference type="PROSITE" id="PS50949"/>
    </source>
</evidence>
<dbReference type="Gene3D" id="1.20.120.530">
    <property type="entry name" value="GntR ligand-binding domain-like"/>
    <property type="match status" value="1"/>
</dbReference>
<dbReference type="GO" id="GO:0003700">
    <property type="term" value="F:DNA-binding transcription factor activity"/>
    <property type="evidence" value="ECO:0007669"/>
    <property type="project" value="InterPro"/>
</dbReference>
<name>A0A1Q2CLQ9_9ACTN</name>
<evidence type="ECO:0000256" key="3">
    <source>
        <dbReference type="ARBA" id="ARBA00023163"/>
    </source>
</evidence>
<dbReference type="InterPro" id="IPR008920">
    <property type="entry name" value="TF_FadR/GntR_C"/>
</dbReference>
<dbReference type="GO" id="GO:0003677">
    <property type="term" value="F:DNA binding"/>
    <property type="evidence" value="ECO:0007669"/>
    <property type="project" value="UniProtKB-KW"/>
</dbReference>
<reference evidence="6" key="1">
    <citation type="submission" date="2017-02" db="EMBL/GenBank/DDBJ databases">
        <title>Tessaracoccus aquaemaris sp. nov., isolated from the intestine of a Korean rockfish, Sebastes schlegelii, in a marine aquaculture pond.</title>
        <authorList>
            <person name="Tak E.J."/>
            <person name="Bae J.-W."/>
        </authorList>
    </citation>
    <scope>NUCLEOTIDE SEQUENCE [LARGE SCALE GENOMIC DNA]</scope>
    <source>
        <strain evidence="6">NSG39</strain>
    </source>
</reference>
<dbReference type="Gene3D" id="1.10.10.10">
    <property type="entry name" value="Winged helix-like DNA-binding domain superfamily/Winged helix DNA-binding domain"/>
    <property type="match status" value="1"/>
</dbReference>
<dbReference type="Proteomes" id="UP000188145">
    <property type="component" value="Chromosome"/>
</dbReference>
<dbReference type="SUPFAM" id="SSF48008">
    <property type="entry name" value="GntR ligand-binding domain-like"/>
    <property type="match status" value="1"/>
</dbReference>
<dbReference type="InterPro" id="IPR011711">
    <property type="entry name" value="GntR_C"/>
</dbReference>
<feature type="domain" description="HTH gntR-type" evidence="4">
    <location>
        <begin position="21"/>
        <end position="88"/>
    </location>
</feature>
<keyword evidence="1" id="KW-0805">Transcription regulation</keyword>
<proteinExistence type="predicted"/>
<dbReference type="STRING" id="1332264.BW730_05520"/>
<evidence type="ECO:0000256" key="2">
    <source>
        <dbReference type="ARBA" id="ARBA00023125"/>
    </source>
</evidence>
<dbReference type="KEGG" id="tes:BW730_05520"/>
<gene>
    <name evidence="5" type="ORF">BW730_05520</name>
</gene>
<dbReference type="PRINTS" id="PR00035">
    <property type="entry name" value="HTHGNTR"/>
</dbReference>
<evidence type="ECO:0000313" key="6">
    <source>
        <dbReference type="Proteomes" id="UP000188145"/>
    </source>
</evidence>
<dbReference type="OrthoDB" id="8663149at2"/>
<dbReference type="Pfam" id="PF07729">
    <property type="entry name" value="FCD"/>
    <property type="match status" value="1"/>
</dbReference>
<keyword evidence="2" id="KW-0238">DNA-binding</keyword>
<organism evidence="5 6">
    <name type="scientific">Tessaracoccus aquimaris</name>
    <dbReference type="NCBI Taxonomy" id="1332264"/>
    <lineage>
        <taxon>Bacteria</taxon>
        <taxon>Bacillati</taxon>
        <taxon>Actinomycetota</taxon>
        <taxon>Actinomycetes</taxon>
        <taxon>Propionibacteriales</taxon>
        <taxon>Propionibacteriaceae</taxon>
        <taxon>Tessaracoccus</taxon>
    </lineage>
</organism>
<dbReference type="EMBL" id="CP019606">
    <property type="protein sequence ID" value="AQP47058.1"/>
    <property type="molecule type" value="Genomic_DNA"/>
</dbReference>
<dbReference type="PROSITE" id="PS50949">
    <property type="entry name" value="HTH_GNTR"/>
    <property type="match status" value="1"/>
</dbReference>
<sequence>MHQAYWEGVQTMTLPWEDQTGPLARRVAAATARAIVEEEVSPGTLLTEVELATRTGVSRTPAREAMVQLEGWGLVRLLPKKGAIVTAVGASERRDLLAVRLMFEKDALTGIDDGALVALTRTLDDVLQAQRTAISADDLLGFAAADYRFHAAVILAGSNAVVEQLLHSLAPRFARLIHQVCLHRPDLLPRLLSEHEALANLARSGDADGFARAVVAHVEATHFADAVAR</sequence>
<dbReference type="SMART" id="SM00345">
    <property type="entry name" value="HTH_GNTR"/>
    <property type="match status" value="1"/>
</dbReference>
<dbReference type="InterPro" id="IPR036388">
    <property type="entry name" value="WH-like_DNA-bd_sf"/>
</dbReference>
<dbReference type="InterPro" id="IPR000524">
    <property type="entry name" value="Tscrpt_reg_HTH_GntR"/>
</dbReference>
<dbReference type="AlphaFoldDB" id="A0A1Q2CLQ9"/>
<dbReference type="PANTHER" id="PTHR43537:SF24">
    <property type="entry name" value="GLUCONATE OPERON TRANSCRIPTIONAL REPRESSOR"/>
    <property type="match status" value="1"/>
</dbReference>
<evidence type="ECO:0000256" key="1">
    <source>
        <dbReference type="ARBA" id="ARBA00023015"/>
    </source>
</evidence>
<accession>A0A1Q2CLQ9</accession>
<protein>
    <recommendedName>
        <fullName evidence="4">HTH gntR-type domain-containing protein</fullName>
    </recommendedName>
</protein>